<dbReference type="GO" id="GO:0008017">
    <property type="term" value="F:microtubule binding"/>
    <property type="evidence" value="ECO:0007669"/>
    <property type="project" value="InterPro"/>
</dbReference>
<feature type="compositionally biased region" description="Polar residues" evidence="6">
    <location>
        <begin position="387"/>
        <end position="399"/>
    </location>
</feature>
<feature type="domain" description="TPX2 C-terminal" evidence="7">
    <location>
        <begin position="229"/>
        <end position="304"/>
    </location>
</feature>
<feature type="region of interest" description="Disordered" evidence="6">
    <location>
        <begin position="285"/>
        <end position="438"/>
    </location>
</feature>
<feature type="compositionally biased region" description="Basic and acidic residues" evidence="6">
    <location>
        <begin position="185"/>
        <end position="204"/>
    </location>
</feature>
<feature type="compositionally biased region" description="Polar residues" evidence="6">
    <location>
        <begin position="112"/>
        <end position="131"/>
    </location>
</feature>
<dbReference type="PANTHER" id="PTHR31358">
    <property type="entry name" value="PROTEIN WVD2-LIKE 4"/>
    <property type="match status" value="1"/>
</dbReference>
<proteinExistence type="inferred from homology"/>
<evidence type="ECO:0000256" key="5">
    <source>
        <dbReference type="ARBA" id="ARBA00023212"/>
    </source>
</evidence>
<evidence type="ECO:0000256" key="6">
    <source>
        <dbReference type="SAM" id="MobiDB-lite"/>
    </source>
</evidence>
<sequence>MMDMDSVIRVSENGGGFENGVHEEHSVAQEQVATEKVGMPRCVPEMDELVSNFSYGLKVRVIEDVDSSDEVLAEGASAADSSQEHGGEELELKSEKHQKGPAKNNIGKPSHSKNASVTSIRKSKDSASNGMHASESNHKQPLAKSKSKSVNDRQGVPTSTNPSHSKQRRHPEMKSSSTTDAQSENLKEKSKPKVLKTSESDRADGTQPLSPTEEAAKPRKPGTLPNYGFSFKCNERAEKRREFYSKLEEKIHAKEVEQTNLQAKTKETQEAEIKKLRKSLMFKATPMPSFYQEPPPPKAELKKIPTTRAKSPKLGRKKSSPTRGVSEESDEGRHTVRLSLDEKLPQNSPKAPLSAIVKKPSRKSLPRLPSQKTNLTNETKKVPPQKTGMSKETSDNGSSMDRIPKESGVSADPASEISKLDQDQEETLVNDPVSVEQH</sequence>
<name>A0AAV1CMK1_OLDCO</name>
<dbReference type="Pfam" id="PF06886">
    <property type="entry name" value="TPX2"/>
    <property type="match status" value="1"/>
</dbReference>
<keyword evidence="3" id="KW-0963">Cytoplasm</keyword>
<keyword evidence="4" id="KW-0493">Microtubule</keyword>
<evidence type="ECO:0000313" key="9">
    <source>
        <dbReference type="Proteomes" id="UP001161247"/>
    </source>
</evidence>
<organism evidence="8 9">
    <name type="scientific">Oldenlandia corymbosa var. corymbosa</name>
    <dbReference type="NCBI Taxonomy" id="529605"/>
    <lineage>
        <taxon>Eukaryota</taxon>
        <taxon>Viridiplantae</taxon>
        <taxon>Streptophyta</taxon>
        <taxon>Embryophyta</taxon>
        <taxon>Tracheophyta</taxon>
        <taxon>Spermatophyta</taxon>
        <taxon>Magnoliopsida</taxon>
        <taxon>eudicotyledons</taxon>
        <taxon>Gunneridae</taxon>
        <taxon>Pentapetalae</taxon>
        <taxon>asterids</taxon>
        <taxon>lamiids</taxon>
        <taxon>Gentianales</taxon>
        <taxon>Rubiaceae</taxon>
        <taxon>Rubioideae</taxon>
        <taxon>Spermacoceae</taxon>
        <taxon>Hedyotis-Oldenlandia complex</taxon>
        <taxon>Oldenlandia</taxon>
    </lineage>
</organism>
<keyword evidence="9" id="KW-1185">Reference proteome</keyword>
<accession>A0AAV1CMK1</accession>
<evidence type="ECO:0000256" key="1">
    <source>
        <dbReference type="ARBA" id="ARBA00004245"/>
    </source>
</evidence>
<feature type="compositionally biased region" description="Basic and acidic residues" evidence="6">
    <location>
        <begin position="331"/>
        <end position="344"/>
    </location>
</feature>
<evidence type="ECO:0000256" key="2">
    <source>
        <dbReference type="ARBA" id="ARBA00005885"/>
    </source>
</evidence>
<feature type="compositionally biased region" description="Basic residues" evidence="6">
    <location>
        <begin position="310"/>
        <end position="320"/>
    </location>
</feature>
<protein>
    <submittedName>
        <fullName evidence="8">OLC1v1032849C2</fullName>
    </submittedName>
</protein>
<evidence type="ECO:0000256" key="4">
    <source>
        <dbReference type="ARBA" id="ARBA00022701"/>
    </source>
</evidence>
<comment type="subcellular location">
    <subcellularLocation>
        <location evidence="1">Cytoplasm</location>
        <location evidence="1">Cytoskeleton</location>
    </subcellularLocation>
</comment>
<comment type="similarity">
    <text evidence="2">Belongs to the TPX2 family.</text>
</comment>
<feature type="compositionally biased region" description="Basic and acidic residues" evidence="6">
    <location>
        <begin position="82"/>
        <end position="98"/>
    </location>
</feature>
<dbReference type="PANTHER" id="PTHR31358:SF29">
    <property type="entry name" value="PROTEIN WVD2-LIKE 5-RELATED"/>
    <property type="match status" value="1"/>
</dbReference>
<keyword evidence="5" id="KW-0206">Cytoskeleton</keyword>
<gene>
    <name evidence="8" type="ORF">OLC1_LOCUS7357</name>
</gene>
<reference evidence="8" key="1">
    <citation type="submission" date="2023-03" db="EMBL/GenBank/DDBJ databases">
        <authorList>
            <person name="Julca I."/>
        </authorList>
    </citation>
    <scope>NUCLEOTIDE SEQUENCE</scope>
</reference>
<evidence type="ECO:0000313" key="8">
    <source>
        <dbReference type="EMBL" id="CAI9096652.1"/>
    </source>
</evidence>
<feature type="compositionally biased region" description="Polar residues" evidence="6">
    <location>
        <begin position="174"/>
        <end position="184"/>
    </location>
</feature>
<dbReference type="InterPro" id="IPR027329">
    <property type="entry name" value="TPX2_C"/>
</dbReference>
<dbReference type="AlphaFoldDB" id="A0AAV1CMK1"/>
<dbReference type="GO" id="GO:0005874">
    <property type="term" value="C:microtubule"/>
    <property type="evidence" value="ECO:0007669"/>
    <property type="project" value="UniProtKB-KW"/>
</dbReference>
<evidence type="ECO:0000259" key="7">
    <source>
        <dbReference type="Pfam" id="PF06886"/>
    </source>
</evidence>
<feature type="region of interest" description="Disordered" evidence="6">
    <location>
        <begin position="72"/>
        <end position="231"/>
    </location>
</feature>
<dbReference type="Proteomes" id="UP001161247">
    <property type="component" value="Chromosome 2"/>
</dbReference>
<dbReference type="InterPro" id="IPR044833">
    <property type="entry name" value="WDL5/6"/>
</dbReference>
<evidence type="ECO:0000256" key="3">
    <source>
        <dbReference type="ARBA" id="ARBA00022490"/>
    </source>
</evidence>
<dbReference type="EMBL" id="OX459119">
    <property type="protein sequence ID" value="CAI9096652.1"/>
    <property type="molecule type" value="Genomic_DNA"/>
</dbReference>